<proteinExistence type="predicted"/>
<evidence type="ECO:0008006" key="4">
    <source>
        <dbReference type="Google" id="ProtNLM"/>
    </source>
</evidence>
<evidence type="ECO:0000313" key="3">
    <source>
        <dbReference type="Proteomes" id="UP000035021"/>
    </source>
</evidence>
<sequence>MGHMGEAGRNRPTVVDLAFGRARIFDPVTGTRSPEPATRDLLDAVDAMSVLHDGRRLHLRQAWQQVFARWGLPVPDAGGGGGARPLIVGHPSTWGRRRAATLAEVGGGRAPVTLVPRAVLIARSHADVTVQRCAVVETTHVPDPPADPARPPARFWDVHILRRFPDGWGVERCGLIEGTAGGPAAPGLEIIDDTVEAVYVDGDDPDEVAEAIEMVTSHAVAGRVVDVDRDLVVRLGHRTGGHLDDAPSAGRPGGPETDDVPAADTPWHGRRTLVAATAVAVVVVLVALAVGWWQRDEPAPDAAEVALGRVTLTVPGDWRAAGQDTPSDDTDDPTTSRTVFVSSDDGRRIIAVLTELRAGSTPESVAASLRNRIEQRGDDVVTEFSASTSYGGREVISYREAPASGSAIRWYVIVDDGLQVSIGCQPGIAAEPLDDECARAVGSVRVG</sequence>
<evidence type="ECO:0000313" key="2">
    <source>
        <dbReference type="EMBL" id="GAC83849.1"/>
    </source>
</evidence>
<organism evidence="2 3">
    <name type="scientific">Gordonia paraffinivorans NBRC 108238</name>
    <dbReference type="NCBI Taxonomy" id="1223543"/>
    <lineage>
        <taxon>Bacteria</taxon>
        <taxon>Bacillati</taxon>
        <taxon>Actinomycetota</taxon>
        <taxon>Actinomycetes</taxon>
        <taxon>Mycobacteriales</taxon>
        <taxon>Gordoniaceae</taxon>
        <taxon>Gordonia</taxon>
    </lineage>
</organism>
<dbReference type="InterPro" id="IPR023840">
    <property type="entry name" value="T7SS_Rv3446c"/>
</dbReference>
<reference evidence="2 3" key="1">
    <citation type="submission" date="2013-02" db="EMBL/GenBank/DDBJ databases">
        <title>Whole genome shotgun sequence of Gordonia paraffinivorans NBRC 108238.</title>
        <authorList>
            <person name="Isaki-Nakamura S."/>
            <person name="Hosoyama A."/>
            <person name="Tsuchikane K."/>
            <person name="Ando Y."/>
            <person name="Baba S."/>
            <person name="Ohji S."/>
            <person name="Hamada M."/>
            <person name="Tamura T."/>
            <person name="Yamazoe A."/>
            <person name="Yamazaki S."/>
            <person name="Fujita N."/>
        </authorList>
    </citation>
    <scope>NUCLEOTIDE SEQUENCE [LARGE SCALE GENOMIC DNA]</scope>
    <source>
        <strain evidence="2 3">NBRC 108238</strain>
    </source>
</reference>
<accession>A0ABQ0IJU1</accession>
<dbReference type="EMBL" id="BAOQ01000015">
    <property type="protein sequence ID" value="GAC83849.1"/>
    <property type="molecule type" value="Genomic_DNA"/>
</dbReference>
<gene>
    <name evidence="2" type="ORF">GP2_015_00910</name>
</gene>
<evidence type="ECO:0000256" key="1">
    <source>
        <dbReference type="SAM" id="MobiDB-lite"/>
    </source>
</evidence>
<feature type="region of interest" description="Disordered" evidence="1">
    <location>
        <begin position="238"/>
        <end position="265"/>
    </location>
</feature>
<keyword evidence="3" id="KW-1185">Reference proteome</keyword>
<dbReference type="RefSeq" id="WP_006900083.1">
    <property type="nucleotide sequence ID" value="NZ_BAOQ01000015.1"/>
</dbReference>
<dbReference type="Proteomes" id="UP000035021">
    <property type="component" value="Unassembled WGS sequence"/>
</dbReference>
<protein>
    <recommendedName>
        <fullName evidence="4">Type VII secretion-associated protein</fullName>
    </recommendedName>
</protein>
<name>A0ABQ0IJU1_9ACTN</name>
<dbReference type="NCBIfam" id="TIGR03931">
    <property type="entry name" value="T7SS_Rv3446c"/>
    <property type="match status" value="1"/>
</dbReference>
<comment type="caution">
    <text evidence="2">The sequence shown here is derived from an EMBL/GenBank/DDBJ whole genome shotgun (WGS) entry which is preliminary data.</text>
</comment>